<dbReference type="Pfam" id="PF05721">
    <property type="entry name" value="PhyH"/>
    <property type="match status" value="1"/>
</dbReference>
<dbReference type="InterPro" id="IPR008775">
    <property type="entry name" value="Phytyl_CoA_dOase-like"/>
</dbReference>
<dbReference type="Proteomes" id="UP001183817">
    <property type="component" value="Unassembled WGS sequence"/>
</dbReference>
<keyword evidence="1" id="KW-0560">Oxidoreductase</keyword>
<comment type="caution">
    <text evidence="1">The sequence shown here is derived from an EMBL/GenBank/DDBJ whole genome shotgun (WGS) entry which is preliminary data.</text>
</comment>
<dbReference type="EMBL" id="JAVDYI010000001">
    <property type="protein sequence ID" value="MDR7357813.1"/>
    <property type="molecule type" value="Genomic_DNA"/>
</dbReference>
<dbReference type="PANTHER" id="PTHR21308:SF8">
    <property type="entry name" value="PHYTANOYL-COA DIOXYGENASE FAMILY PROTEIN (AFU_ORTHOLOGUE AFUA_2G09620)"/>
    <property type="match status" value="1"/>
</dbReference>
<reference evidence="1 2" key="1">
    <citation type="submission" date="2023-07" db="EMBL/GenBank/DDBJ databases">
        <title>Sequencing the genomes of 1000 actinobacteria strains.</title>
        <authorList>
            <person name="Klenk H.-P."/>
        </authorList>
    </citation>
    <scope>NUCLEOTIDE SEQUENCE [LARGE SCALE GENOMIC DNA]</scope>
    <source>
        <strain evidence="1 2">DSM 20167</strain>
    </source>
</reference>
<evidence type="ECO:0000313" key="1">
    <source>
        <dbReference type="EMBL" id="MDR7357813.1"/>
    </source>
</evidence>
<sequence length="400" mass="42850">MTTTPIPTDSAARWFRAEDCNLDDFKRITSQCTSLADYPYADAVEQNVLVYGPRLHSYLESTDERADVQAELAKALTDGPGIVVFKGAFPDISVVDRATLAFNKLIDAQKASGVQGGDHFAKPGANDRIWGALDKLALADPAVFAEYYSSDILALVSQAWLGPNYQVTSQVNVVNPGGVAQRAHRDYHLGFMSATQAGAYPAHAHLLTPALTLQGAVAHCDMPLESGPTLYLPHSHKYAAGYVAFHREDFTEHFLQHHAQLPLEKGDAVFFNPALFHGAGTNVSTDIKRMANLLQVSSAFGRAMETVDRTAMSKALYPVLLELKSAGASEAALHNIIAASAEGYAFPTNLDLDQPIGGLAPQSQAELVAEHLARSGSPAELNEALDAQGARRLGTGFPPA</sequence>
<keyword evidence="2" id="KW-1185">Reference proteome</keyword>
<dbReference type="SUPFAM" id="SSF51197">
    <property type="entry name" value="Clavaminate synthase-like"/>
    <property type="match status" value="1"/>
</dbReference>
<proteinExistence type="predicted"/>
<protein>
    <submittedName>
        <fullName evidence="1">Ectoine hydroxylase-related dioxygenase (Phytanoyl-CoA dioxygenase family)</fullName>
    </submittedName>
</protein>
<accession>A0ABU2BGR9</accession>
<dbReference type="InterPro" id="IPR047128">
    <property type="entry name" value="PhyH"/>
</dbReference>
<dbReference type="GO" id="GO:0051213">
    <property type="term" value="F:dioxygenase activity"/>
    <property type="evidence" value="ECO:0007669"/>
    <property type="project" value="UniProtKB-KW"/>
</dbReference>
<dbReference type="Gene3D" id="2.60.120.620">
    <property type="entry name" value="q2cbj1_9rhob like domain"/>
    <property type="match status" value="1"/>
</dbReference>
<evidence type="ECO:0000313" key="2">
    <source>
        <dbReference type="Proteomes" id="UP001183817"/>
    </source>
</evidence>
<dbReference type="RefSeq" id="WP_302262928.1">
    <property type="nucleotide sequence ID" value="NZ_BAAAWO010000001.1"/>
</dbReference>
<keyword evidence="1" id="KW-0223">Dioxygenase</keyword>
<name>A0ABU2BGR9_9MICC</name>
<dbReference type="PANTHER" id="PTHR21308">
    <property type="entry name" value="PHYTANOYL-COA ALPHA-HYDROXYLASE"/>
    <property type="match status" value="1"/>
</dbReference>
<gene>
    <name evidence="1" type="ORF">J2S64_001504</name>
</gene>
<organism evidence="1 2">
    <name type="scientific">Paeniglutamicibacter sulfureus</name>
    <dbReference type="NCBI Taxonomy" id="43666"/>
    <lineage>
        <taxon>Bacteria</taxon>
        <taxon>Bacillati</taxon>
        <taxon>Actinomycetota</taxon>
        <taxon>Actinomycetes</taxon>
        <taxon>Micrococcales</taxon>
        <taxon>Micrococcaceae</taxon>
        <taxon>Paeniglutamicibacter</taxon>
    </lineage>
</organism>